<evidence type="ECO:0000313" key="4">
    <source>
        <dbReference type="Proteomes" id="UP000008370"/>
    </source>
</evidence>
<feature type="region of interest" description="Disordered" evidence="1">
    <location>
        <begin position="43"/>
        <end position="69"/>
    </location>
</feature>
<keyword evidence="4" id="KW-1185">Reference proteome</keyword>
<protein>
    <recommendedName>
        <fullName evidence="2">DUF6699 domain-containing protein</fullName>
    </recommendedName>
</protein>
<feature type="non-terminal residue" evidence="3">
    <location>
        <position position="1"/>
    </location>
</feature>
<dbReference type="InterPro" id="IPR046522">
    <property type="entry name" value="DUF6699"/>
</dbReference>
<dbReference type="RefSeq" id="XP_007391659.1">
    <property type="nucleotide sequence ID" value="XM_007391597.1"/>
</dbReference>
<dbReference type="EMBL" id="JH930469">
    <property type="protein sequence ID" value="EKM59086.1"/>
    <property type="molecule type" value="Genomic_DNA"/>
</dbReference>
<dbReference type="Proteomes" id="UP000008370">
    <property type="component" value="Unassembled WGS sequence"/>
</dbReference>
<dbReference type="KEGG" id="pco:PHACADRAFT_113311"/>
<dbReference type="GeneID" id="18907681"/>
<evidence type="ECO:0000259" key="2">
    <source>
        <dbReference type="Pfam" id="PF20415"/>
    </source>
</evidence>
<feature type="domain" description="DUF6699" evidence="2">
    <location>
        <begin position="92"/>
        <end position="218"/>
    </location>
</feature>
<dbReference type="Pfam" id="PF20415">
    <property type="entry name" value="DUF6699"/>
    <property type="match status" value="1"/>
</dbReference>
<dbReference type="HOGENOM" id="CLU_1202339_0_0_1"/>
<dbReference type="InParanoid" id="K5V8F1"/>
<sequence length="231" mass="25626">MPLTDADWEYLGAADGLDAGSSELKRGLRADLLNLRIADTTATHHTSNSLRPPSVPPKPPSCHTTPQPSPSGEIHIIGFLLQHPKELSAPRLRWSVAEPPQQASVEECSAQGKLVRQLGADDLQERAVLLRGGVLHVHLSHNMERSWGPVVVCARDEESIVVGDVLGAVYRYLQERLDGEDLAWLRAQGVEMELNRAEELKRVDVLGTRTRWDGLRPEPGPGETIRWWLKL</sequence>
<evidence type="ECO:0000313" key="3">
    <source>
        <dbReference type="EMBL" id="EKM59086.1"/>
    </source>
</evidence>
<evidence type="ECO:0000256" key="1">
    <source>
        <dbReference type="SAM" id="MobiDB-lite"/>
    </source>
</evidence>
<gene>
    <name evidence="3" type="ORF">PHACADRAFT_113311</name>
</gene>
<proteinExistence type="predicted"/>
<accession>K5V8F1</accession>
<organism evidence="3 4">
    <name type="scientific">Phanerochaete carnosa (strain HHB-10118-sp)</name>
    <name type="common">White-rot fungus</name>
    <name type="synonym">Peniophora carnosa</name>
    <dbReference type="NCBI Taxonomy" id="650164"/>
    <lineage>
        <taxon>Eukaryota</taxon>
        <taxon>Fungi</taxon>
        <taxon>Dikarya</taxon>
        <taxon>Basidiomycota</taxon>
        <taxon>Agaricomycotina</taxon>
        <taxon>Agaricomycetes</taxon>
        <taxon>Polyporales</taxon>
        <taxon>Phanerochaetaceae</taxon>
        <taxon>Phanerochaete</taxon>
    </lineage>
</organism>
<name>K5V8F1_PHACS</name>
<dbReference type="AlphaFoldDB" id="K5V8F1"/>
<reference evidence="3 4" key="1">
    <citation type="journal article" date="2012" name="BMC Genomics">
        <title>Comparative genomics of the white-rot fungi, Phanerochaete carnosa and P. chrysosporium, to elucidate the genetic basis of the distinct wood types they colonize.</title>
        <authorList>
            <person name="Suzuki H."/>
            <person name="MacDonald J."/>
            <person name="Syed K."/>
            <person name="Salamov A."/>
            <person name="Hori C."/>
            <person name="Aerts A."/>
            <person name="Henrissat B."/>
            <person name="Wiebenga A."/>
            <person name="vanKuyk P.A."/>
            <person name="Barry K."/>
            <person name="Lindquist E."/>
            <person name="LaButti K."/>
            <person name="Lapidus A."/>
            <person name="Lucas S."/>
            <person name="Coutinho P."/>
            <person name="Gong Y."/>
            <person name="Samejima M."/>
            <person name="Mahadevan R."/>
            <person name="Abou-Zaid M."/>
            <person name="de Vries R.P."/>
            <person name="Igarashi K."/>
            <person name="Yadav J.S."/>
            <person name="Grigoriev I.V."/>
            <person name="Master E.R."/>
        </authorList>
    </citation>
    <scope>NUCLEOTIDE SEQUENCE [LARGE SCALE GENOMIC DNA]</scope>
    <source>
        <strain evidence="3 4">HHB-10118-sp</strain>
    </source>
</reference>